<protein>
    <submittedName>
        <fullName evidence="2">Uncharacterized protein</fullName>
    </submittedName>
</protein>
<evidence type="ECO:0000313" key="3">
    <source>
        <dbReference type="Proteomes" id="UP000186914"/>
    </source>
</evidence>
<evidence type="ECO:0000256" key="1">
    <source>
        <dbReference type="SAM" id="Phobius"/>
    </source>
</evidence>
<dbReference type="EMBL" id="FTNO01000005">
    <property type="protein sequence ID" value="SIR81088.1"/>
    <property type="molecule type" value="Genomic_DNA"/>
</dbReference>
<keyword evidence="1" id="KW-0812">Transmembrane</keyword>
<gene>
    <name evidence="2" type="ORF">SAMN05421858_3871</name>
</gene>
<organism evidence="2 3">
    <name type="scientific">Haladaptatus litoreus</name>
    <dbReference type="NCBI Taxonomy" id="553468"/>
    <lineage>
        <taxon>Archaea</taxon>
        <taxon>Methanobacteriati</taxon>
        <taxon>Methanobacteriota</taxon>
        <taxon>Stenosarchaea group</taxon>
        <taxon>Halobacteria</taxon>
        <taxon>Halobacteriales</taxon>
        <taxon>Haladaptataceae</taxon>
        <taxon>Haladaptatus</taxon>
    </lineage>
</organism>
<proteinExistence type="predicted"/>
<dbReference type="Proteomes" id="UP000186914">
    <property type="component" value="Unassembled WGS sequence"/>
</dbReference>
<dbReference type="RefSeq" id="WP_281247716.1">
    <property type="nucleotide sequence ID" value="NZ_FTNO01000005.1"/>
</dbReference>
<feature type="transmembrane region" description="Helical" evidence="1">
    <location>
        <begin position="20"/>
        <end position="41"/>
    </location>
</feature>
<keyword evidence="3" id="KW-1185">Reference proteome</keyword>
<dbReference type="AlphaFoldDB" id="A0A1N7DZ66"/>
<reference evidence="3" key="1">
    <citation type="submission" date="2017-01" db="EMBL/GenBank/DDBJ databases">
        <authorList>
            <person name="Varghese N."/>
            <person name="Submissions S."/>
        </authorList>
    </citation>
    <scope>NUCLEOTIDE SEQUENCE [LARGE SCALE GENOMIC DNA]</scope>
    <source>
        <strain evidence="3">CGMCC 1.7737</strain>
    </source>
</reference>
<keyword evidence="1" id="KW-0472">Membrane</keyword>
<sequence>MNGPSTSTGPKKPDDSILNVFKPVVVLVVMILLLFALVYYVG</sequence>
<accession>A0A1N7DZ66</accession>
<evidence type="ECO:0000313" key="2">
    <source>
        <dbReference type="EMBL" id="SIR81088.1"/>
    </source>
</evidence>
<keyword evidence="1" id="KW-1133">Transmembrane helix</keyword>
<name>A0A1N7DZ66_9EURY</name>